<comment type="caution">
    <text evidence="1">The sequence shown here is derived from an EMBL/GenBank/DDBJ whole genome shotgun (WGS) entry which is preliminary data.</text>
</comment>
<protein>
    <submittedName>
        <fullName evidence="1">Uncharacterized protein</fullName>
    </submittedName>
</protein>
<evidence type="ECO:0000313" key="2">
    <source>
        <dbReference type="Proteomes" id="UP000814003"/>
    </source>
</evidence>
<name>A0ABS9FFA5_9PSED</name>
<keyword evidence="2" id="KW-1185">Reference proteome</keyword>
<dbReference type="Proteomes" id="UP000814003">
    <property type="component" value="Unassembled WGS sequence"/>
</dbReference>
<accession>A0ABS9FFA5</accession>
<reference evidence="1 2" key="1">
    <citation type="submission" date="2019-11" db="EMBL/GenBank/DDBJ databases">
        <title>Epiphytic Pseudomonas syringae from cherry orchards.</title>
        <authorList>
            <person name="Hulin M.T."/>
        </authorList>
    </citation>
    <scope>NUCLEOTIDE SEQUENCE [LARGE SCALE GENOMIC DNA]</scope>
    <source>
        <strain evidence="1 2">PA-6-5B</strain>
    </source>
</reference>
<organism evidence="1 2">
    <name type="scientific">Pseudomonas gessardii</name>
    <dbReference type="NCBI Taxonomy" id="78544"/>
    <lineage>
        <taxon>Bacteria</taxon>
        <taxon>Pseudomonadati</taxon>
        <taxon>Pseudomonadota</taxon>
        <taxon>Gammaproteobacteria</taxon>
        <taxon>Pseudomonadales</taxon>
        <taxon>Pseudomonadaceae</taxon>
        <taxon>Pseudomonas</taxon>
    </lineage>
</organism>
<dbReference type="RefSeq" id="WP_169864709.1">
    <property type="nucleotide sequence ID" value="NZ_WKED01000127.1"/>
</dbReference>
<sequence length="104" mass="11861">MQHLILHFTHDIEDIIPWTRFIKELQPQLARSGVGRFDSDDMAIDGGDCEAVFLGLDAKELLDVLRPHFRILPFLQKPTTTVRLVFGELDSSSEHQIFSLGDNE</sequence>
<dbReference type="EMBL" id="WKED01000127">
    <property type="protein sequence ID" value="MCF5111025.1"/>
    <property type="molecule type" value="Genomic_DNA"/>
</dbReference>
<gene>
    <name evidence="1" type="ORF">GIW56_29995</name>
</gene>
<proteinExistence type="predicted"/>
<evidence type="ECO:0000313" key="1">
    <source>
        <dbReference type="EMBL" id="MCF5111025.1"/>
    </source>
</evidence>